<feature type="compositionally biased region" description="Gly residues" evidence="5">
    <location>
        <begin position="145"/>
        <end position="157"/>
    </location>
</feature>
<feature type="compositionally biased region" description="Basic and acidic residues" evidence="5">
    <location>
        <begin position="505"/>
        <end position="522"/>
    </location>
</feature>
<feature type="compositionally biased region" description="Gly residues" evidence="5">
    <location>
        <begin position="63"/>
        <end position="75"/>
    </location>
</feature>
<dbReference type="GO" id="GO:0042797">
    <property type="term" value="P:tRNA transcription by RNA polymerase III"/>
    <property type="evidence" value="ECO:0007669"/>
    <property type="project" value="TreeGrafter"/>
</dbReference>
<proteinExistence type="predicted"/>
<gene>
    <name evidence="6" type="ORF">EDD36DRAFT_478850</name>
</gene>
<dbReference type="Pfam" id="PF05132">
    <property type="entry name" value="RNA_pol_Rpc4"/>
    <property type="match status" value="1"/>
</dbReference>
<evidence type="ECO:0000256" key="3">
    <source>
        <dbReference type="ARBA" id="ARBA00023163"/>
    </source>
</evidence>
<keyword evidence="3" id="KW-0804">Transcription</keyword>
<dbReference type="GO" id="GO:0003677">
    <property type="term" value="F:DNA binding"/>
    <property type="evidence" value="ECO:0007669"/>
    <property type="project" value="InterPro"/>
</dbReference>
<feature type="region of interest" description="Disordered" evidence="5">
    <location>
        <begin position="119"/>
        <end position="326"/>
    </location>
</feature>
<dbReference type="Proteomes" id="UP001203852">
    <property type="component" value="Unassembled WGS sequence"/>
</dbReference>
<feature type="region of interest" description="Disordered" evidence="5">
    <location>
        <begin position="492"/>
        <end position="527"/>
    </location>
</feature>
<feature type="compositionally biased region" description="Acidic residues" evidence="5">
    <location>
        <begin position="277"/>
        <end position="291"/>
    </location>
</feature>
<reference evidence="6" key="1">
    <citation type="journal article" date="2022" name="bioRxiv">
        <title>Deciphering the potential niche of two novel black yeast fungi from a biological soil crust based on their genomes, phenotypes, and melanin regulation.</title>
        <authorList>
            <consortium name="DOE Joint Genome Institute"/>
            <person name="Carr E.C."/>
            <person name="Barton Q."/>
            <person name="Grambo S."/>
            <person name="Sullivan M."/>
            <person name="Renfro C.M."/>
            <person name="Kuo A."/>
            <person name="Pangilinan J."/>
            <person name="Lipzen A."/>
            <person name="Keymanesh K."/>
            <person name="Savage E."/>
            <person name="Barry K."/>
            <person name="Grigoriev I.V."/>
            <person name="Riekhof W.R."/>
            <person name="Harris S.S."/>
        </authorList>
    </citation>
    <scope>NUCLEOTIDE SEQUENCE</scope>
    <source>
        <strain evidence="6">JF 03-4F</strain>
    </source>
</reference>
<feature type="compositionally biased region" description="Gly residues" evidence="5">
    <location>
        <begin position="89"/>
        <end position="99"/>
    </location>
</feature>
<organism evidence="6 7">
    <name type="scientific">Exophiala viscosa</name>
    <dbReference type="NCBI Taxonomy" id="2486360"/>
    <lineage>
        <taxon>Eukaryota</taxon>
        <taxon>Fungi</taxon>
        <taxon>Dikarya</taxon>
        <taxon>Ascomycota</taxon>
        <taxon>Pezizomycotina</taxon>
        <taxon>Eurotiomycetes</taxon>
        <taxon>Chaetothyriomycetidae</taxon>
        <taxon>Chaetothyriales</taxon>
        <taxon>Herpotrichiellaceae</taxon>
        <taxon>Exophiala</taxon>
    </lineage>
</organism>
<feature type="compositionally biased region" description="Basic and acidic residues" evidence="5">
    <location>
        <begin position="30"/>
        <end position="55"/>
    </location>
</feature>
<dbReference type="PANTHER" id="PTHR13408">
    <property type="entry name" value="DNA-DIRECTED RNA POLYMERASE III"/>
    <property type="match status" value="1"/>
</dbReference>
<evidence type="ECO:0000313" key="7">
    <source>
        <dbReference type="Proteomes" id="UP001203852"/>
    </source>
</evidence>
<evidence type="ECO:0000256" key="4">
    <source>
        <dbReference type="ARBA" id="ARBA00023242"/>
    </source>
</evidence>
<keyword evidence="7" id="KW-1185">Reference proteome</keyword>
<feature type="compositionally biased region" description="Acidic residues" evidence="5">
    <location>
        <begin position="188"/>
        <end position="199"/>
    </location>
</feature>
<comment type="caution">
    <text evidence="6">The sequence shown here is derived from an EMBL/GenBank/DDBJ whole genome shotgun (WGS) entry which is preliminary data.</text>
</comment>
<feature type="compositionally biased region" description="Basic and acidic residues" evidence="5">
    <location>
        <begin position="244"/>
        <end position="257"/>
    </location>
</feature>
<feature type="compositionally biased region" description="Basic and acidic residues" evidence="5">
    <location>
        <begin position="200"/>
        <end position="226"/>
    </location>
</feature>
<dbReference type="AlphaFoldDB" id="A0AAN6I9U8"/>
<comment type="subcellular location">
    <subcellularLocation>
        <location evidence="1">Nucleus</location>
    </subcellularLocation>
</comment>
<feature type="region of interest" description="Disordered" evidence="5">
    <location>
        <begin position="1"/>
        <end position="101"/>
    </location>
</feature>
<evidence type="ECO:0000256" key="1">
    <source>
        <dbReference type="ARBA" id="ARBA00004123"/>
    </source>
</evidence>
<protein>
    <submittedName>
        <fullName evidence="6">RNA polymerase III RPC4-domain-containing protein</fullName>
    </submittedName>
</protein>
<accession>A0AAN6I9U8</accession>
<sequence>MADSNPTAPKPSTAKPGPRPKPRAGVQRKTKAEREQFAKEEAERQKSRAAEEAAKKAAATRGVRGGGRGGRGGRGASTTGRDERRDHSFGGGGVFGAGGSARPAARRVLGEGYAELLEGQQAAKPDESAAGSEVIDVTGDVPSSSGGGGGGGGGGRTAGAKKTEILDIPESDEEPDESMRDINGITISDDEEEEHEEEREEQKGEQEEELNDSKSKLKGKQKDVKVAHRPKRGDGLRPSLAARDLTEAEEKEKEDKKAAKRAKKERVVKKVDPDVHDVDDDNNNEAMDLDEPVFVKEQASSPELGRRRSLKKVRSRDAKPASTVETIEEAAERERVTLDMARLRELILRAQTHEHPATVDNDLQSDDEEAHEDRATRDGKLFLLQLPPLTPFLVDASIPDDPEVKTEPGVERTAATATAPKEEIDGAAQPRRPRLQIDKLLTATEPEPLPAGLVGKLRVHKSGKVSMDWGGADMEVRYGAEVDYLQDVVLVQPPIKQEDDEDTEMKDGNNEGNASEKKESKPKPKGTVFALGQIRKKMVLIPDWAKLYD</sequence>
<dbReference type="PANTHER" id="PTHR13408:SF0">
    <property type="entry name" value="DNA-DIRECTED RNA POLYMERASE III SUBUNIT RPC4"/>
    <property type="match status" value="1"/>
</dbReference>
<evidence type="ECO:0000256" key="2">
    <source>
        <dbReference type="ARBA" id="ARBA00022478"/>
    </source>
</evidence>
<feature type="compositionally biased region" description="Acidic residues" evidence="5">
    <location>
        <begin position="167"/>
        <end position="176"/>
    </location>
</feature>
<dbReference type="InterPro" id="IPR007811">
    <property type="entry name" value="RPC4"/>
</dbReference>
<feature type="region of interest" description="Disordered" evidence="5">
    <location>
        <begin position="349"/>
        <end position="374"/>
    </location>
</feature>
<keyword evidence="4" id="KW-0539">Nucleus</keyword>
<dbReference type="GO" id="GO:0005666">
    <property type="term" value="C:RNA polymerase III complex"/>
    <property type="evidence" value="ECO:0007669"/>
    <property type="project" value="InterPro"/>
</dbReference>
<name>A0AAN6I9U8_9EURO</name>
<evidence type="ECO:0000313" key="6">
    <source>
        <dbReference type="EMBL" id="KAI1608064.1"/>
    </source>
</evidence>
<feature type="compositionally biased region" description="Basic residues" evidence="5">
    <location>
        <begin position="258"/>
        <end position="267"/>
    </location>
</feature>
<feature type="compositionally biased region" description="Basic residues" evidence="5">
    <location>
        <begin position="18"/>
        <end position="29"/>
    </location>
</feature>
<dbReference type="EMBL" id="MU404364">
    <property type="protein sequence ID" value="KAI1608064.1"/>
    <property type="molecule type" value="Genomic_DNA"/>
</dbReference>
<evidence type="ECO:0000256" key="5">
    <source>
        <dbReference type="SAM" id="MobiDB-lite"/>
    </source>
</evidence>
<keyword evidence="2" id="KW-0240">DNA-directed RNA polymerase</keyword>
<feature type="region of interest" description="Disordered" evidence="5">
    <location>
        <begin position="394"/>
        <end position="434"/>
    </location>
</feature>